<dbReference type="EnsemblPlants" id="TuG1812G0500001399.01.T01">
    <property type="protein sequence ID" value="TuG1812G0500001399.01.T01"/>
    <property type="gene ID" value="TuG1812G0500001399.01"/>
</dbReference>
<dbReference type="AlphaFoldDB" id="A0A8R7QDB9"/>
<dbReference type="Proteomes" id="UP000015106">
    <property type="component" value="Chromosome 5"/>
</dbReference>
<sequence length="78" mass="8949">MLVDLLLSVQGSVDVLIPPLLDQMDELKCQTGRGIDTPVAVVFSMQSNEKHLVLFHQIKREQNQTTYDCTLCVCMWRR</sequence>
<dbReference type="Gramene" id="TuG1812G0500001399.01.T01">
    <property type="protein sequence ID" value="TuG1812G0500001399.01.T01"/>
    <property type="gene ID" value="TuG1812G0500001399.01"/>
</dbReference>
<name>A0A8R7QDB9_TRIUA</name>
<accession>A0A8R7QDB9</accession>
<protein>
    <submittedName>
        <fullName evidence="1">Uncharacterized protein</fullName>
    </submittedName>
</protein>
<evidence type="ECO:0000313" key="2">
    <source>
        <dbReference type="Proteomes" id="UP000015106"/>
    </source>
</evidence>
<organism evidence="1 2">
    <name type="scientific">Triticum urartu</name>
    <name type="common">Red wild einkorn</name>
    <name type="synonym">Crithodium urartu</name>
    <dbReference type="NCBI Taxonomy" id="4572"/>
    <lineage>
        <taxon>Eukaryota</taxon>
        <taxon>Viridiplantae</taxon>
        <taxon>Streptophyta</taxon>
        <taxon>Embryophyta</taxon>
        <taxon>Tracheophyta</taxon>
        <taxon>Spermatophyta</taxon>
        <taxon>Magnoliopsida</taxon>
        <taxon>Liliopsida</taxon>
        <taxon>Poales</taxon>
        <taxon>Poaceae</taxon>
        <taxon>BOP clade</taxon>
        <taxon>Pooideae</taxon>
        <taxon>Triticodae</taxon>
        <taxon>Triticeae</taxon>
        <taxon>Triticinae</taxon>
        <taxon>Triticum</taxon>
    </lineage>
</organism>
<reference evidence="1" key="2">
    <citation type="submission" date="2018-03" db="EMBL/GenBank/DDBJ databases">
        <title>The Triticum urartu genome reveals the dynamic nature of wheat genome evolution.</title>
        <authorList>
            <person name="Ling H."/>
            <person name="Ma B."/>
            <person name="Shi X."/>
            <person name="Liu H."/>
            <person name="Dong L."/>
            <person name="Sun H."/>
            <person name="Cao Y."/>
            <person name="Gao Q."/>
            <person name="Zheng S."/>
            <person name="Li Y."/>
            <person name="Yu Y."/>
            <person name="Du H."/>
            <person name="Qi M."/>
            <person name="Li Y."/>
            <person name="Yu H."/>
            <person name="Cui Y."/>
            <person name="Wang N."/>
            <person name="Chen C."/>
            <person name="Wu H."/>
            <person name="Zhao Y."/>
            <person name="Zhang J."/>
            <person name="Li Y."/>
            <person name="Zhou W."/>
            <person name="Zhang B."/>
            <person name="Hu W."/>
            <person name="Eijk M."/>
            <person name="Tang J."/>
            <person name="Witsenboer H."/>
            <person name="Zhao S."/>
            <person name="Li Z."/>
            <person name="Zhang A."/>
            <person name="Wang D."/>
            <person name="Liang C."/>
        </authorList>
    </citation>
    <scope>NUCLEOTIDE SEQUENCE [LARGE SCALE GENOMIC DNA]</scope>
    <source>
        <strain evidence="1">cv. G1812</strain>
    </source>
</reference>
<reference evidence="2" key="1">
    <citation type="journal article" date="2013" name="Nature">
        <title>Draft genome of the wheat A-genome progenitor Triticum urartu.</title>
        <authorList>
            <person name="Ling H.Q."/>
            <person name="Zhao S."/>
            <person name="Liu D."/>
            <person name="Wang J."/>
            <person name="Sun H."/>
            <person name="Zhang C."/>
            <person name="Fan H."/>
            <person name="Li D."/>
            <person name="Dong L."/>
            <person name="Tao Y."/>
            <person name="Gao C."/>
            <person name="Wu H."/>
            <person name="Li Y."/>
            <person name="Cui Y."/>
            <person name="Guo X."/>
            <person name="Zheng S."/>
            <person name="Wang B."/>
            <person name="Yu K."/>
            <person name="Liang Q."/>
            <person name="Yang W."/>
            <person name="Lou X."/>
            <person name="Chen J."/>
            <person name="Feng M."/>
            <person name="Jian J."/>
            <person name="Zhang X."/>
            <person name="Luo G."/>
            <person name="Jiang Y."/>
            <person name="Liu J."/>
            <person name="Wang Z."/>
            <person name="Sha Y."/>
            <person name="Zhang B."/>
            <person name="Wu H."/>
            <person name="Tang D."/>
            <person name="Shen Q."/>
            <person name="Xue P."/>
            <person name="Zou S."/>
            <person name="Wang X."/>
            <person name="Liu X."/>
            <person name="Wang F."/>
            <person name="Yang Y."/>
            <person name="An X."/>
            <person name="Dong Z."/>
            <person name="Zhang K."/>
            <person name="Zhang X."/>
            <person name="Luo M.C."/>
            <person name="Dvorak J."/>
            <person name="Tong Y."/>
            <person name="Wang J."/>
            <person name="Yang H."/>
            <person name="Li Z."/>
            <person name="Wang D."/>
            <person name="Zhang A."/>
            <person name="Wang J."/>
        </authorList>
    </citation>
    <scope>NUCLEOTIDE SEQUENCE</scope>
    <source>
        <strain evidence="2">cv. G1812</strain>
    </source>
</reference>
<proteinExistence type="predicted"/>
<reference evidence="1" key="3">
    <citation type="submission" date="2022-06" db="UniProtKB">
        <authorList>
            <consortium name="EnsemblPlants"/>
        </authorList>
    </citation>
    <scope>IDENTIFICATION</scope>
</reference>
<keyword evidence="2" id="KW-1185">Reference proteome</keyword>
<evidence type="ECO:0000313" key="1">
    <source>
        <dbReference type="EnsemblPlants" id="TuG1812G0500001399.01.T01"/>
    </source>
</evidence>